<dbReference type="Proteomes" id="UP001152320">
    <property type="component" value="Chromosome 16"/>
</dbReference>
<gene>
    <name evidence="1" type="ORF">HOLleu_32827</name>
</gene>
<reference evidence="1" key="1">
    <citation type="submission" date="2021-10" db="EMBL/GenBank/DDBJ databases">
        <title>Tropical sea cucumber genome reveals ecological adaptation and Cuvierian tubules defense mechanism.</title>
        <authorList>
            <person name="Chen T."/>
        </authorList>
    </citation>
    <scope>NUCLEOTIDE SEQUENCE</scope>
    <source>
        <strain evidence="1">Nanhai2018</strain>
        <tissue evidence="1">Muscle</tissue>
    </source>
</reference>
<evidence type="ECO:0000313" key="1">
    <source>
        <dbReference type="EMBL" id="KAJ8027628.1"/>
    </source>
</evidence>
<protein>
    <submittedName>
        <fullName evidence="1">Uncharacterized protein</fullName>
    </submittedName>
</protein>
<dbReference type="EMBL" id="JAIZAY010000016">
    <property type="protein sequence ID" value="KAJ8027628.1"/>
    <property type="molecule type" value="Genomic_DNA"/>
</dbReference>
<name>A0A9Q1GYE6_HOLLE</name>
<sequence>MTGDRRYHITCELDNFDMDFINIKGGLTLKHRYRYNVPLHLTETDEIIDQHNGLPTYLISY</sequence>
<keyword evidence="2" id="KW-1185">Reference proteome</keyword>
<accession>A0A9Q1GYE6</accession>
<evidence type="ECO:0000313" key="2">
    <source>
        <dbReference type="Proteomes" id="UP001152320"/>
    </source>
</evidence>
<organism evidence="1 2">
    <name type="scientific">Holothuria leucospilota</name>
    <name type="common">Black long sea cucumber</name>
    <name type="synonym">Mertensiothuria leucospilota</name>
    <dbReference type="NCBI Taxonomy" id="206669"/>
    <lineage>
        <taxon>Eukaryota</taxon>
        <taxon>Metazoa</taxon>
        <taxon>Echinodermata</taxon>
        <taxon>Eleutherozoa</taxon>
        <taxon>Echinozoa</taxon>
        <taxon>Holothuroidea</taxon>
        <taxon>Aspidochirotacea</taxon>
        <taxon>Aspidochirotida</taxon>
        <taxon>Holothuriidae</taxon>
        <taxon>Holothuria</taxon>
    </lineage>
</organism>
<proteinExistence type="predicted"/>
<dbReference type="AlphaFoldDB" id="A0A9Q1GYE6"/>
<comment type="caution">
    <text evidence="1">The sequence shown here is derived from an EMBL/GenBank/DDBJ whole genome shotgun (WGS) entry which is preliminary data.</text>
</comment>